<comment type="caution">
    <text evidence="2">The sequence shown here is derived from an EMBL/GenBank/DDBJ whole genome shotgun (WGS) entry which is preliminary data.</text>
</comment>
<dbReference type="EMBL" id="JAUEPP010000001">
    <property type="protein sequence ID" value="KAK3355451.1"/>
    <property type="molecule type" value="Genomic_DNA"/>
</dbReference>
<reference evidence="2" key="2">
    <citation type="submission" date="2023-06" db="EMBL/GenBank/DDBJ databases">
        <authorList>
            <consortium name="Lawrence Berkeley National Laboratory"/>
            <person name="Haridas S."/>
            <person name="Hensen N."/>
            <person name="Bonometti L."/>
            <person name="Westerberg I."/>
            <person name="Brannstrom I.O."/>
            <person name="Guillou S."/>
            <person name="Cros-Aarteil S."/>
            <person name="Calhoun S."/>
            <person name="Kuo A."/>
            <person name="Mondo S."/>
            <person name="Pangilinan J."/>
            <person name="Riley R."/>
            <person name="Labutti K."/>
            <person name="Andreopoulos B."/>
            <person name="Lipzen A."/>
            <person name="Chen C."/>
            <person name="Yanf M."/>
            <person name="Daum C."/>
            <person name="Ng V."/>
            <person name="Clum A."/>
            <person name="Steindorff A."/>
            <person name="Ohm R."/>
            <person name="Martin F."/>
            <person name="Silar P."/>
            <person name="Natvig D."/>
            <person name="Lalanne C."/>
            <person name="Gautier V."/>
            <person name="Ament-Velasquez S.L."/>
            <person name="Kruys A."/>
            <person name="Hutchinson M.I."/>
            <person name="Powell A.J."/>
            <person name="Barry K."/>
            <person name="Miller A.N."/>
            <person name="Grigoriev I.V."/>
            <person name="Debuchy R."/>
            <person name="Gladieux P."/>
            <person name="Thoren M.H."/>
            <person name="Johannesson H."/>
        </authorList>
    </citation>
    <scope>NUCLEOTIDE SEQUENCE</scope>
    <source>
        <strain evidence="2">CBS 560.94</strain>
    </source>
</reference>
<feature type="compositionally biased region" description="Acidic residues" evidence="1">
    <location>
        <begin position="132"/>
        <end position="145"/>
    </location>
</feature>
<proteinExistence type="predicted"/>
<dbReference type="GeneID" id="87864817"/>
<evidence type="ECO:0000313" key="2">
    <source>
        <dbReference type="EMBL" id="KAK3355451.1"/>
    </source>
</evidence>
<dbReference type="RefSeq" id="XP_062686829.1">
    <property type="nucleotide sequence ID" value="XM_062827663.1"/>
</dbReference>
<name>A0AAE0JPS9_9PEZI</name>
<sequence length="225" mass="23418">MAPTTQSLNAQNPNSKKVREVHEFDATPSTKGQTTPRTSTYSSWCYPSPATTTTTISFPSPPSSSSAAAATAQKQQLQPLDVTPSVISNFVVTGTDASFVGFTTPTGGGTGEVIPVSSPSPAPESESKPELDSEPGAELEFDSEPEAGSGEAATTAQEGTPQGTTSQTTVTPITTPQAGDDLTLTRSEEEEEEDAEAASRSRIKRQTEAARSVCERWLGVDGSST</sequence>
<protein>
    <submittedName>
        <fullName evidence="2">Uncharacterized protein</fullName>
    </submittedName>
</protein>
<dbReference type="AlphaFoldDB" id="A0AAE0JPS9"/>
<feature type="compositionally biased region" description="Polar residues" evidence="1">
    <location>
        <begin position="1"/>
        <end position="15"/>
    </location>
</feature>
<gene>
    <name evidence="2" type="ORF">B0H65DRAFT_48320</name>
</gene>
<evidence type="ECO:0000256" key="1">
    <source>
        <dbReference type="SAM" id="MobiDB-lite"/>
    </source>
</evidence>
<keyword evidence="3" id="KW-1185">Reference proteome</keyword>
<feature type="compositionally biased region" description="Low complexity" evidence="1">
    <location>
        <begin position="159"/>
        <end position="179"/>
    </location>
</feature>
<evidence type="ECO:0000313" key="3">
    <source>
        <dbReference type="Proteomes" id="UP001278500"/>
    </source>
</evidence>
<feature type="region of interest" description="Disordered" evidence="1">
    <location>
        <begin position="1"/>
        <end position="82"/>
    </location>
</feature>
<dbReference type="Proteomes" id="UP001278500">
    <property type="component" value="Unassembled WGS sequence"/>
</dbReference>
<organism evidence="2 3">
    <name type="scientific">Neurospora tetraspora</name>
    <dbReference type="NCBI Taxonomy" id="94610"/>
    <lineage>
        <taxon>Eukaryota</taxon>
        <taxon>Fungi</taxon>
        <taxon>Dikarya</taxon>
        <taxon>Ascomycota</taxon>
        <taxon>Pezizomycotina</taxon>
        <taxon>Sordariomycetes</taxon>
        <taxon>Sordariomycetidae</taxon>
        <taxon>Sordariales</taxon>
        <taxon>Sordariaceae</taxon>
        <taxon>Neurospora</taxon>
    </lineage>
</organism>
<accession>A0AAE0JPS9</accession>
<feature type="region of interest" description="Disordered" evidence="1">
    <location>
        <begin position="98"/>
        <end position="211"/>
    </location>
</feature>
<feature type="compositionally biased region" description="Low complexity" evidence="1">
    <location>
        <begin position="47"/>
        <end position="72"/>
    </location>
</feature>
<reference evidence="2" key="1">
    <citation type="journal article" date="2023" name="Mol. Phylogenet. Evol.">
        <title>Genome-scale phylogeny and comparative genomics of the fungal order Sordariales.</title>
        <authorList>
            <person name="Hensen N."/>
            <person name="Bonometti L."/>
            <person name="Westerberg I."/>
            <person name="Brannstrom I.O."/>
            <person name="Guillou S."/>
            <person name="Cros-Aarteil S."/>
            <person name="Calhoun S."/>
            <person name="Haridas S."/>
            <person name="Kuo A."/>
            <person name="Mondo S."/>
            <person name="Pangilinan J."/>
            <person name="Riley R."/>
            <person name="LaButti K."/>
            <person name="Andreopoulos B."/>
            <person name="Lipzen A."/>
            <person name="Chen C."/>
            <person name="Yan M."/>
            <person name="Daum C."/>
            <person name="Ng V."/>
            <person name="Clum A."/>
            <person name="Steindorff A."/>
            <person name="Ohm R.A."/>
            <person name="Martin F."/>
            <person name="Silar P."/>
            <person name="Natvig D.O."/>
            <person name="Lalanne C."/>
            <person name="Gautier V."/>
            <person name="Ament-Velasquez S.L."/>
            <person name="Kruys A."/>
            <person name="Hutchinson M.I."/>
            <person name="Powell A.J."/>
            <person name="Barry K."/>
            <person name="Miller A.N."/>
            <person name="Grigoriev I.V."/>
            <person name="Debuchy R."/>
            <person name="Gladieux P."/>
            <person name="Hiltunen Thoren M."/>
            <person name="Johannesson H."/>
        </authorList>
    </citation>
    <scope>NUCLEOTIDE SEQUENCE</scope>
    <source>
        <strain evidence="2">CBS 560.94</strain>
    </source>
</reference>
<feature type="compositionally biased region" description="Polar residues" evidence="1">
    <location>
        <begin position="27"/>
        <end position="45"/>
    </location>
</feature>